<organism evidence="1">
    <name type="scientific">Spirodela intermedia</name>
    <name type="common">Intermediate duckweed</name>
    <dbReference type="NCBI Taxonomy" id="51605"/>
    <lineage>
        <taxon>Eukaryota</taxon>
        <taxon>Viridiplantae</taxon>
        <taxon>Streptophyta</taxon>
        <taxon>Embryophyta</taxon>
        <taxon>Tracheophyta</taxon>
        <taxon>Spermatophyta</taxon>
        <taxon>Magnoliopsida</taxon>
        <taxon>Liliopsida</taxon>
        <taxon>Araceae</taxon>
        <taxon>Lemnoideae</taxon>
        <taxon>Spirodela</taxon>
    </lineage>
</organism>
<dbReference type="EMBL" id="LR743597">
    <property type="protein sequence ID" value="CAA2627786.1"/>
    <property type="molecule type" value="Genomic_DNA"/>
</dbReference>
<reference evidence="1 2" key="1">
    <citation type="submission" date="2019-12" db="EMBL/GenBank/DDBJ databases">
        <authorList>
            <person name="Scholz U."/>
            <person name="Mascher M."/>
            <person name="Fiebig A."/>
        </authorList>
    </citation>
    <scope>NUCLEOTIDE SEQUENCE</scope>
</reference>
<sequence length="30" mass="3526">MFVVIIKIISIGSTISFSHLLDNIYFFLFF</sequence>
<gene>
    <name evidence="1" type="ORF">SI7747_10013436</name>
</gene>
<dbReference type="AlphaFoldDB" id="A0A7I8JC22"/>
<evidence type="ECO:0000313" key="1">
    <source>
        <dbReference type="EMBL" id="CAA2627786.1"/>
    </source>
</evidence>
<protein>
    <submittedName>
        <fullName evidence="1">Uncharacterized protein</fullName>
    </submittedName>
</protein>
<proteinExistence type="predicted"/>
<evidence type="ECO:0000313" key="2">
    <source>
        <dbReference type="Proteomes" id="UP001189122"/>
    </source>
</evidence>
<keyword evidence="2" id="KW-1185">Reference proteome</keyword>
<dbReference type="Proteomes" id="UP001189122">
    <property type="component" value="Unassembled WGS sequence"/>
</dbReference>
<accession>A0A7I8JC22</accession>
<name>A0A7I8JC22_SPIIN</name>
<dbReference type="EMBL" id="CACRZD030000010">
    <property type="protein sequence ID" value="CAA6667043.1"/>
    <property type="molecule type" value="Genomic_DNA"/>
</dbReference>